<dbReference type="SUPFAM" id="SSF49764">
    <property type="entry name" value="HSP20-like chaperones"/>
    <property type="match status" value="1"/>
</dbReference>
<dbReference type="GO" id="GO:0046872">
    <property type="term" value="F:metal ion binding"/>
    <property type="evidence" value="ECO:0007669"/>
    <property type="project" value="UniProtKB-KW"/>
</dbReference>
<feature type="domain" description="CHORD" evidence="5">
    <location>
        <begin position="10"/>
        <end position="69"/>
    </location>
</feature>
<organism evidence="6 7">
    <name type="scientific">Steinernema carpocapsae</name>
    <name type="common">Entomopathogenic nematode</name>
    <dbReference type="NCBI Taxonomy" id="34508"/>
    <lineage>
        <taxon>Eukaryota</taxon>
        <taxon>Metazoa</taxon>
        <taxon>Ecdysozoa</taxon>
        <taxon>Nematoda</taxon>
        <taxon>Chromadorea</taxon>
        <taxon>Rhabditida</taxon>
        <taxon>Tylenchina</taxon>
        <taxon>Panagrolaimomorpha</taxon>
        <taxon>Strongyloidoidea</taxon>
        <taxon>Steinernematidae</taxon>
        <taxon>Steinernema</taxon>
    </lineage>
</organism>
<keyword evidence="1" id="KW-0479">Metal-binding</keyword>
<dbReference type="PROSITE" id="PS51203">
    <property type="entry name" value="CS"/>
    <property type="match status" value="1"/>
</dbReference>
<evidence type="ECO:0008006" key="8">
    <source>
        <dbReference type="Google" id="ProtNLM"/>
    </source>
</evidence>
<dbReference type="InterPro" id="IPR039790">
    <property type="entry name" value="CHRD1"/>
</dbReference>
<dbReference type="AlphaFoldDB" id="A0A4U5PJI5"/>
<dbReference type="Gene3D" id="4.10.1130.20">
    <property type="match status" value="2"/>
</dbReference>
<feature type="domain" description="CHORD" evidence="5">
    <location>
        <begin position="151"/>
        <end position="210"/>
    </location>
</feature>
<evidence type="ECO:0000259" key="4">
    <source>
        <dbReference type="PROSITE" id="PS51203"/>
    </source>
</evidence>
<sequence length="323" mass="36090">MANGSESIQCYNKGCGKKFSEAENSDEACRFHPGPPYFHDAYKIWNCCKKKSTDFGTWLDLPGCTTGRHDNTKPEDIMKIVSTQEIRPEKPEDVIMWNGLNKPTEERGTTKPMSALEIQITEGAEAALARMAEQKEQHENVLDDVPIGTLCTNFGCQQPYEGTGVKKTNCTHHPGAPIFHEGMKYWSCCKSKTSDFEVFMSQKGCKVGEHAFSKVEKVKDVREDWFNSSGTIHLNLYCKGTIPTASKFESNGLTLNVHVSYGNGTKESTLSYDLFGEIVVAESHAKISERKVELVLKQAQPFSWPKLRYEKPAAAELPEEGSD</sequence>
<dbReference type="CDD" id="cd06466">
    <property type="entry name" value="p23_CS_SGT1_like"/>
    <property type="match status" value="1"/>
</dbReference>
<reference evidence="6 7" key="1">
    <citation type="journal article" date="2015" name="Genome Biol.">
        <title>Comparative genomics of Steinernema reveals deeply conserved gene regulatory networks.</title>
        <authorList>
            <person name="Dillman A.R."/>
            <person name="Macchietto M."/>
            <person name="Porter C.F."/>
            <person name="Rogers A."/>
            <person name="Williams B."/>
            <person name="Antoshechkin I."/>
            <person name="Lee M.M."/>
            <person name="Goodwin Z."/>
            <person name="Lu X."/>
            <person name="Lewis E.E."/>
            <person name="Goodrich-Blair H."/>
            <person name="Stock S.P."/>
            <person name="Adams B.J."/>
            <person name="Sternberg P.W."/>
            <person name="Mortazavi A."/>
        </authorList>
    </citation>
    <scope>NUCLEOTIDE SEQUENCE [LARGE SCALE GENOMIC DNA]</scope>
    <source>
        <strain evidence="6 7">ALL</strain>
    </source>
</reference>
<dbReference type="OrthoDB" id="10261079at2759"/>
<dbReference type="InterPro" id="IPR008978">
    <property type="entry name" value="HSP20-like_chaperone"/>
</dbReference>
<proteinExistence type="predicted"/>
<reference evidence="6 7" key="2">
    <citation type="journal article" date="2019" name="G3 (Bethesda)">
        <title>Hybrid Assembly of the Genome of the Entomopathogenic Nematode Steinernema carpocapsae Identifies the X-Chromosome.</title>
        <authorList>
            <person name="Serra L."/>
            <person name="Macchietto M."/>
            <person name="Macias-Munoz A."/>
            <person name="McGill C.J."/>
            <person name="Rodriguez I.M."/>
            <person name="Rodriguez B."/>
            <person name="Murad R."/>
            <person name="Mortazavi A."/>
        </authorList>
    </citation>
    <scope>NUCLEOTIDE SEQUENCE [LARGE SCALE GENOMIC DNA]</scope>
    <source>
        <strain evidence="6 7">ALL</strain>
    </source>
</reference>
<dbReference type="Pfam" id="PF04968">
    <property type="entry name" value="CHORD"/>
    <property type="match status" value="2"/>
</dbReference>
<name>A0A4U5PJI5_STECR</name>
<keyword evidence="3" id="KW-0862">Zinc</keyword>
<dbReference type="PROSITE" id="PS51401">
    <property type="entry name" value="CHORD"/>
    <property type="match status" value="2"/>
</dbReference>
<dbReference type="PANTHER" id="PTHR46983">
    <property type="entry name" value="CYSTEINE AND HISTIDINE-RICH DOMAIN-CONTAINING PROTEIN 1"/>
    <property type="match status" value="1"/>
</dbReference>
<evidence type="ECO:0000313" key="6">
    <source>
        <dbReference type="EMBL" id="TKR96636.1"/>
    </source>
</evidence>
<evidence type="ECO:0000313" key="7">
    <source>
        <dbReference type="Proteomes" id="UP000298663"/>
    </source>
</evidence>
<keyword evidence="2" id="KW-0677">Repeat</keyword>
<dbReference type="PANTHER" id="PTHR46983:SF3">
    <property type="entry name" value="CHPADIPLOID STATE MAINTENANCE PROTEIN CHPA"/>
    <property type="match status" value="1"/>
</dbReference>
<dbReference type="InterPro" id="IPR007051">
    <property type="entry name" value="CHORD_dom"/>
</dbReference>
<protein>
    <recommendedName>
        <fullName evidence="8">CS domain-containing protein</fullName>
    </recommendedName>
</protein>
<dbReference type="Proteomes" id="UP000298663">
    <property type="component" value="Unassembled WGS sequence"/>
</dbReference>
<accession>A0A4U5PJI5</accession>
<dbReference type="Gene3D" id="2.60.40.790">
    <property type="match status" value="1"/>
</dbReference>
<evidence type="ECO:0000256" key="1">
    <source>
        <dbReference type="ARBA" id="ARBA00022723"/>
    </source>
</evidence>
<keyword evidence="7" id="KW-1185">Reference proteome</keyword>
<evidence type="ECO:0000256" key="2">
    <source>
        <dbReference type="ARBA" id="ARBA00022737"/>
    </source>
</evidence>
<evidence type="ECO:0000256" key="3">
    <source>
        <dbReference type="ARBA" id="ARBA00022833"/>
    </source>
</evidence>
<dbReference type="Pfam" id="PF04969">
    <property type="entry name" value="CS"/>
    <property type="match status" value="1"/>
</dbReference>
<dbReference type="EMBL" id="AZBU02000002">
    <property type="protein sequence ID" value="TKR96636.1"/>
    <property type="molecule type" value="Genomic_DNA"/>
</dbReference>
<dbReference type="STRING" id="34508.A0A4U5PJI5"/>
<gene>
    <name evidence="6" type="ORF">L596_010630</name>
</gene>
<evidence type="ECO:0000259" key="5">
    <source>
        <dbReference type="PROSITE" id="PS51401"/>
    </source>
</evidence>
<dbReference type="InterPro" id="IPR007052">
    <property type="entry name" value="CS_dom"/>
</dbReference>
<comment type="caution">
    <text evidence="6">The sequence shown here is derived from an EMBL/GenBank/DDBJ whole genome shotgun (WGS) entry which is preliminary data.</text>
</comment>
<feature type="domain" description="CS" evidence="4">
    <location>
        <begin position="218"/>
        <end position="308"/>
    </location>
</feature>